<proteinExistence type="predicted"/>
<protein>
    <submittedName>
        <fullName evidence="2">Uncharacterized protein</fullName>
    </submittedName>
</protein>
<dbReference type="Proteomes" id="UP000824469">
    <property type="component" value="Unassembled WGS sequence"/>
</dbReference>
<feature type="region of interest" description="Disordered" evidence="1">
    <location>
        <begin position="1"/>
        <end position="42"/>
    </location>
</feature>
<accession>A0AA38GRL7</accession>
<dbReference type="AlphaFoldDB" id="A0AA38GRL7"/>
<dbReference type="EMBL" id="JAHRHJ020000002">
    <property type="protein sequence ID" value="KAH9327356.1"/>
    <property type="molecule type" value="Genomic_DNA"/>
</dbReference>
<feature type="compositionally biased region" description="Basic residues" evidence="1">
    <location>
        <begin position="1"/>
        <end position="10"/>
    </location>
</feature>
<feature type="non-terminal residue" evidence="2">
    <location>
        <position position="1"/>
    </location>
</feature>
<evidence type="ECO:0000313" key="2">
    <source>
        <dbReference type="EMBL" id="KAH9327356.1"/>
    </source>
</evidence>
<name>A0AA38GRL7_TAXCH</name>
<keyword evidence="3" id="KW-1185">Reference proteome</keyword>
<evidence type="ECO:0000256" key="1">
    <source>
        <dbReference type="SAM" id="MobiDB-lite"/>
    </source>
</evidence>
<gene>
    <name evidence="2" type="ORF">KI387_007534</name>
</gene>
<comment type="caution">
    <text evidence="2">The sequence shown here is derived from an EMBL/GenBank/DDBJ whole genome shotgun (WGS) entry which is preliminary data.</text>
</comment>
<sequence length="106" mass="11788">MIAQKRKNLKRKNEDVNSAPAKVSMLPVAEEAPDFPRGGASVLSRSEVDEARAEADALFEREEPHSKKRKKPIKSSLNAFEHDGDSLFPVGISGKLPKFVNTLRFK</sequence>
<evidence type="ECO:0000313" key="3">
    <source>
        <dbReference type="Proteomes" id="UP000824469"/>
    </source>
</evidence>
<organism evidence="2 3">
    <name type="scientific">Taxus chinensis</name>
    <name type="common">Chinese yew</name>
    <name type="synonym">Taxus wallichiana var. chinensis</name>
    <dbReference type="NCBI Taxonomy" id="29808"/>
    <lineage>
        <taxon>Eukaryota</taxon>
        <taxon>Viridiplantae</taxon>
        <taxon>Streptophyta</taxon>
        <taxon>Embryophyta</taxon>
        <taxon>Tracheophyta</taxon>
        <taxon>Spermatophyta</taxon>
        <taxon>Pinopsida</taxon>
        <taxon>Pinidae</taxon>
        <taxon>Conifers II</taxon>
        <taxon>Cupressales</taxon>
        <taxon>Taxaceae</taxon>
        <taxon>Taxus</taxon>
    </lineage>
</organism>
<reference evidence="2 3" key="1">
    <citation type="journal article" date="2021" name="Nat. Plants">
        <title>The Taxus genome provides insights into paclitaxel biosynthesis.</title>
        <authorList>
            <person name="Xiong X."/>
            <person name="Gou J."/>
            <person name="Liao Q."/>
            <person name="Li Y."/>
            <person name="Zhou Q."/>
            <person name="Bi G."/>
            <person name="Li C."/>
            <person name="Du R."/>
            <person name="Wang X."/>
            <person name="Sun T."/>
            <person name="Guo L."/>
            <person name="Liang H."/>
            <person name="Lu P."/>
            <person name="Wu Y."/>
            <person name="Zhang Z."/>
            <person name="Ro D.K."/>
            <person name="Shang Y."/>
            <person name="Huang S."/>
            <person name="Yan J."/>
        </authorList>
    </citation>
    <scope>NUCLEOTIDE SEQUENCE [LARGE SCALE GENOMIC DNA]</scope>
    <source>
        <strain evidence="2">Ta-2019</strain>
    </source>
</reference>